<keyword evidence="1" id="KW-0472">Membrane</keyword>
<keyword evidence="1" id="KW-1133">Transmembrane helix</keyword>
<dbReference type="Proteomes" id="UP001157109">
    <property type="component" value="Unassembled WGS sequence"/>
</dbReference>
<evidence type="ECO:0000256" key="1">
    <source>
        <dbReference type="SAM" id="Phobius"/>
    </source>
</evidence>
<dbReference type="EMBL" id="BSUJ01000001">
    <property type="protein sequence ID" value="GMA21002.1"/>
    <property type="molecule type" value="Genomic_DNA"/>
</dbReference>
<organism evidence="2 3">
    <name type="scientific">Arsenicicoccus piscis</name>
    <dbReference type="NCBI Taxonomy" id="673954"/>
    <lineage>
        <taxon>Bacteria</taxon>
        <taxon>Bacillati</taxon>
        <taxon>Actinomycetota</taxon>
        <taxon>Actinomycetes</taxon>
        <taxon>Micrococcales</taxon>
        <taxon>Intrasporangiaceae</taxon>
        <taxon>Arsenicicoccus</taxon>
    </lineage>
</organism>
<name>A0ABQ6HSM5_9MICO</name>
<dbReference type="InterPro" id="IPR009937">
    <property type="entry name" value="Phage_holin_3_6"/>
</dbReference>
<accession>A0ABQ6HSM5</accession>
<proteinExistence type="predicted"/>
<reference evidence="3" key="1">
    <citation type="journal article" date="2019" name="Int. J. Syst. Evol. Microbiol.">
        <title>The Global Catalogue of Microorganisms (GCM) 10K type strain sequencing project: providing services to taxonomists for standard genome sequencing and annotation.</title>
        <authorList>
            <consortium name="The Broad Institute Genomics Platform"/>
            <consortium name="The Broad Institute Genome Sequencing Center for Infectious Disease"/>
            <person name="Wu L."/>
            <person name="Ma J."/>
        </authorList>
    </citation>
    <scope>NUCLEOTIDE SEQUENCE [LARGE SCALE GENOMIC DNA]</scope>
    <source>
        <strain evidence="3">NBRC 105830</strain>
    </source>
</reference>
<keyword evidence="1" id="KW-0812">Transmembrane</keyword>
<dbReference type="Pfam" id="PF07332">
    <property type="entry name" value="Phage_holin_3_6"/>
    <property type="match status" value="1"/>
</dbReference>
<feature type="transmembrane region" description="Helical" evidence="1">
    <location>
        <begin position="49"/>
        <end position="73"/>
    </location>
</feature>
<evidence type="ECO:0000313" key="3">
    <source>
        <dbReference type="Proteomes" id="UP001157109"/>
    </source>
</evidence>
<comment type="caution">
    <text evidence="2">The sequence shown here is derived from an EMBL/GenBank/DDBJ whole genome shotgun (WGS) entry which is preliminary data.</text>
</comment>
<evidence type="ECO:0000313" key="2">
    <source>
        <dbReference type="EMBL" id="GMA21002.1"/>
    </source>
</evidence>
<sequence length="145" mass="14873">MINETDPQARSFGQLVADATQDLSTIVHNEIQLAKAEVKVDAAKAGKGAGLLAGAGVFAFLALILLLIAAAYGLTAAGLAAWLSFLIVAVVLLVVAGILGLVGKKALSGIKGKPERTIRNAQETVDAVKVAATTNNDRPELSRTA</sequence>
<keyword evidence="3" id="KW-1185">Reference proteome</keyword>
<dbReference type="RefSeq" id="WP_241441328.1">
    <property type="nucleotide sequence ID" value="NZ_BSUJ01000001.1"/>
</dbReference>
<protein>
    <recommendedName>
        <fullName evidence="4">Phage holin family protein</fullName>
    </recommendedName>
</protein>
<feature type="transmembrane region" description="Helical" evidence="1">
    <location>
        <begin position="79"/>
        <end position="103"/>
    </location>
</feature>
<evidence type="ECO:0008006" key="4">
    <source>
        <dbReference type="Google" id="ProtNLM"/>
    </source>
</evidence>
<gene>
    <name evidence="2" type="ORF">GCM10025862_30230</name>
</gene>